<feature type="region of interest" description="Disordered" evidence="1">
    <location>
        <begin position="35"/>
        <end position="66"/>
    </location>
</feature>
<reference evidence="3 4" key="1">
    <citation type="submission" date="2016-07" db="EMBL/GenBank/DDBJ databases">
        <title>Pervasive Adenine N6-methylation of Active Genes in Fungi.</title>
        <authorList>
            <consortium name="DOE Joint Genome Institute"/>
            <person name="Mondo S.J."/>
            <person name="Dannebaum R.O."/>
            <person name="Kuo R.C."/>
            <person name="Labutti K."/>
            <person name="Haridas S."/>
            <person name="Kuo A."/>
            <person name="Salamov A."/>
            <person name="Ahrendt S.R."/>
            <person name="Lipzen A."/>
            <person name="Sullivan W."/>
            <person name="Andreopoulos W.B."/>
            <person name="Clum A."/>
            <person name="Lindquist E."/>
            <person name="Daum C."/>
            <person name="Ramamoorthy G.K."/>
            <person name="Gryganskyi A."/>
            <person name="Culley D."/>
            <person name="Magnuson J.K."/>
            <person name="James T.Y."/>
            <person name="O'Malley M.A."/>
            <person name="Stajich J.E."/>
            <person name="Spatafora J.W."/>
            <person name="Visel A."/>
            <person name="Grigoriev I.V."/>
        </authorList>
    </citation>
    <scope>NUCLEOTIDE SEQUENCE [LARGE SCALE GENOMIC DNA]</scope>
    <source>
        <strain evidence="3 4">PL171</strain>
    </source>
</reference>
<evidence type="ECO:0000256" key="2">
    <source>
        <dbReference type="SAM" id="Phobius"/>
    </source>
</evidence>
<feature type="transmembrane region" description="Helical" evidence="2">
    <location>
        <begin position="6"/>
        <end position="23"/>
    </location>
</feature>
<keyword evidence="2" id="KW-1133">Transmembrane helix</keyword>
<feature type="region of interest" description="Disordered" evidence="1">
    <location>
        <begin position="85"/>
        <end position="138"/>
    </location>
</feature>
<evidence type="ECO:0000313" key="4">
    <source>
        <dbReference type="Proteomes" id="UP000193411"/>
    </source>
</evidence>
<dbReference type="AlphaFoldDB" id="A0A1Y2HTC5"/>
<accession>A0A1Y2HTC5</accession>
<sequence length="290" mass="32150">MLAMVVAVPLVVAFFIAIAVTLLKRRSDLKRYEGGIATRPRPSSQPPATSQSNATSTNNETTGGQACAVDSPLISITPPVHQYPAEQQQEYQPVPQSLAQPATSSYMPNQIDSNVYLDPAPTGGYYQSHPPPSPTGSSTSASGSYLLLLAHLVWLTQRFPCSHLPNISAVGRGLQLRVVQVICGTRSMGRRRPRLPDRWYLEWMKECNSPRLRERKQGGYIEFCTVWVVAEVSIIPTRSSCFLHLCTPPFDICHSLLPICMCDLSFIVLVDCCFLCVLSFHAHFPPFHFM</sequence>
<keyword evidence="2" id="KW-0472">Membrane</keyword>
<protein>
    <submittedName>
        <fullName evidence="3">Uncharacterized protein</fullName>
    </submittedName>
</protein>
<evidence type="ECO:0000256" key="1">
    <source>
        <dbReference type="SAM" id="MobiDB-lite"/>
    </source>
</evidence>
<keyword evidence="4" id="KW-1185">Reference proteome</keyword>
<feature type="compositionally biased region" description="Low complexity" evidence="1">
    <location>
        <begin position="85"/>
        <end position="96"/>
    </location>
</feature>
<proteinExistence type="predicted"/>
<feature type="compositionally biased region" description="Polar residues" evidence="1">
    <location>
        <begin position="97"/>
        <end position="113"/>
    </location>
</feature>
<dbReference type="EMBL" id="MCFL01000011">
    <property type="protein sequence ID" value="ORZ37779.1"/>
    <property type="molecule type" value="Genomic_DNA"/>
</dbReference>
<feature type="compositionally biased region" description="Polar residues" evidence="1">
    <location>
        <begin position="46"/>
        <end position="64"/>
    </location>
</feature>
<feature type="transmembrane region" description="Helical" evidence="2">
    <location>
        <begin position="264"/>
        <end position="284"/>
    </location>
</feature>
<gene>
    <name evidence="3" type="ORF">BCR44DRAFT_1025509</name>
</gene>
<evidence type="ECO:0000313" key="3">
    <source>
        <dbReference type="EMBL" id="ORZ37779.1"/>
    </source>
</evidence>
<keyword evidence="2" id="KW-0812">Transmembrane</keyword>
<name>A0A1Y2HTC5_9FUNG</name>
<comment type="caution">
    <text evidence="3">The sequence shown here is derived from an EMBL/GenBank/DDBJ whole genome shotgun (WGS) entry which is preliminary data.</text>
</comment>
<dbReference type="Proteomes" id="UP000193411">
    <property type="component" value="Unassembled WGS sequence"/>
</dbReference>
<organism evidence="3 4">
    <name type="scientific">Catenaria anguillulae PL171</name>
    <dbReference type="NCBI Taxonomy" id="765915"/>
    <lineage>
        <taxon>Eukaryota</taxon>
        <taxon>Fungi</taxon>
        <taxon>Fungi incertae sedis</taxon>
        <taxon>Blastocladiomycota</taxon>
        <taxon>Blastocladiomycetes</taxon>
        <taxon>Blastocladiales</taxon>
        <taxon>Catenariaceae</taxon>
        <taxon>Catenaria</taxon>
    </lineage>
</organism>